<dbReference type="PANTHER" id="PTHR37828:SF1">
    <property type="entry name" value="YCII-RELATED DOMAIN-CONTAINING PROTEIN"/>
    <property type="match status" value="1"/>
</dbReference>
<protein>
    <recommendedName>
        <fullName evidence="2">YCII-related domain-containing protein</fullName>
    </recommendedName>
</protein>
<accession>A0A0P0R5U6</accession>
<dbReference type="KEGG" id="bcai:K788_0004053"/>
<sequence>MYVVSLSYTASLDRVDDALEAHRAFLTRQFDAGVFIMAGPKVPRDGGVIIAAGIERSRLDEILASDPFAQQKVARYDVTEFKATRMAPGMNLKAPE</sequence>
<dbReference type="RefSeq" id="WP_007579663.1">
    <property type="nucleotide sequence ID" value="NZ_CP012746.1"/>
</dbReference>
<organism evidence="3 4">
    <name type="scientific">Paraburkholderia caribensis MBA4</name>
    <dbReference type="NCBI Taxonomy" id="1323664"/>
    <lineage>
        <taxon>Bacteria</taxon>
        <taxon>Pseudomonadati</taxon>
        <taxon>Pseudomonadota</taxon>
        <taxon>Betaproteobacteria</taxon>
        <taxon>Burkholderiales</taxon>
        <taxon>Burkholderiaceae</taxon>
        <taxon>Paraburkholderia</taxon>
    </lineage>
</organism>
<dbReference type="Gene3D" id="3.30.70.1060">
    <property type="entry name" value="Dimeric alpha+beta barrel"/>
    <property type="match status" value="1"/>
</dbReference>
<dbReference type="AlphaFoldDB" id="A0A0P0R5U6"/>
<dbReference type="SUPFAM" id="SSF54909">
    <property type="entry name" value="Dimeric alpha+beta barrel"/>
    <property type="match status" value="1"/>
</dbReference>
<dbReference type="EMBL" id="CP012746">
    <property type="protein sequence ID" value="ALL63183.1"/>
    <property type="molecule type" value="Genomic_DNA"/>
</dbReference>
<comment type="similarity">
    <text evidence="1">Belongs to the YciI family.</text>
</comment>
<feature type="domain" description="YCII-related" evidence="2">
    <location>
        <begin position="4"/>
        <end position="82"/>
    </location>
</feature>
<dbReference type="InterPro" id="IPR011008">
    <property type="entry name" value="Dimeric_a/b-barrel"/>
</dbReference>
<dbReference type="Pfam" id="PF03795">
    <property type="entry name" value="YCII"/>
    <property type="match status" value="1"/>
</dbReference>
<evidence type="ECO:0000313" key="4">
    <source>
        <dbReference type="Proteomes" id="UP000019146"/>
    </source>
</evidence>
<evidence type="ECO:0000259" key="2">
    <source>
        <dbReference type="Pfam" id="PF03795"/>
    </source>
</evidence>
<dbReference type="PANTHER" id="PTHR37828">
    <property type="entry name" value="GSR2449 PROTEIN"/>
    <property type="match status" value="1"/>
</dbReference>
<dbReference type="Proteomes" id="UP000019146">
    <property type="component" value="Chromosome 1"/>
</dbReference>
<dbReference type="GeneID" id="69967468"/>
<name>A0A0P0R5U6_9BURK</name>
<reference evidence="3 4" key="1">
    <citation type="journal article" date="2014" name="Genome Announc.">
        <title>Draft Genome Sequence of the Haloacid-Degrading Burkholderia caribensis Strain MBA4.</title>
        <authorList>
            <person name="Pan Y."/>
            <person name="Kong K.F."/>
            <person name="Tsang J.S."/>
        </authorList>
    </citation>
    <scope>NUCLEOTIDE SEQUENCE [LARGE SCALE GENOMIC DNA]</scope>
    <source>
        <strain evidence="3 4">MBA4</strain>
    </source>
</reference>
<evidence type="ECO:0000313" key="3">
    <source>
        <dbReference type="EMBL" id="ALL63183.1"/>
    </source>
</evidence>
<proteinExistence type="inferred from homology"/>
<dbReference type="InterPro" id="IPR005545">
    <property type="entry name" value="YCII"/>
</dbReference>
<gene>
    <name evidence="3" type="ORF">K788_0004053</name>
</gene>
<evidence type="ECO:0000256" key="1">
    <source>
        <dbReference type="ARBA" id="ARBA00007689"/>
    </source>
</evidence>